<comment type="caution">
    <text evidence="1">The sequence shown here is derived from an EMBL/GenBank/DDBJ whole genome shotgun (WGS) entry which is preliminary data.</text>
</comment>
<name>A0A832I541_UNCEI</name>
<sequence>MILELTDAERDFLAELLDSAHRAKLHELNHTVTHDYKQYVRRQVEMLETLRTRIGLAAQPRA</sequence>
<accession>A0A832I541</accession>
<organism evidence="1">
    <name type="scientific">Eiseniibacteriota bacterium</name>
    <dbReference type="NCBI Taxonomy" id="2212470"/>
    <lineage>
        <taxon>Bacteria</taxon>
        <taxon>Candidatus Eiseniibacteriota</taxon>
    </lineage>
</organism>
<evidence type="ECO:0000313" key="1">
    <source>
        <dbReference type="EMBL" id="HGZ43774.1"/>
    </source>
</evidence>
<proteinExistence type="predicted"/>
<gene>
    <name evidence="1" type="ORF">ENR23_10185</name>
</gene>
<dbReference type="EMBL" id="DSQF01000020">
    <property type="protein sequence ID" value="HGZ43774.1"/>
    <property type="molecule type" value="Genomic_DNA"/>
</dbReference>
<protein>
    <submittedName>
        <fullName evidence="1">Uncharacterized protein</fullName>
    </submittedName>
</protein>
<reference evidence="1" key="1">
    <citation type="journal article" date="2020" name="mSystems">
        <title>Genome- and Community-Level Interaction Insights into Carbon Utilization and Element Cycling Functions of Hydrothermarchaeota in Hydrothermal Sediment.</title>
        <authorList>
            <person name="Zhou Z."/>
            <person name="Liu Y."/>
            <person name="Xu W."/>
            <person name="Pan J."/>
            <person name="Luo Z.H."/>
            <person name="Li M."/>
        </authorList>
    </citation>
    <scope>NUCLEOTIDE SEQUENCE [LARGE SCALE GENOMIC DNA]</scope>
    <source>
        <strain evidence="1">SpSt-381</strain>
    </source>
</reference>
<dbReference type="AlphaFoldDB" id="A0A832I541"/>